<comment type="caution">
    <text evidence="2">The sequence shown here is derived from an EMBL/GenBank/DDBJ whole genome shotgun (WGS) entry which is preliminary data.</text>
</comment>
<feature type="region of interest" description="Disordered" evidence="1">
    <location>
        <begin position="81"/>
        <end position="106"/>
    </location>
</feature>
<reference evidence="2 3" key="1">
    <citation type="submission" date="2020-04" db="EMBL/GenBank/DDBJ databases">
        <title>Molecular characterization of pseudomonads from Agaricus bisporus reveal novel blotch 2 pathogens in Western Europe.</title>
        <authorList>
            <person name="Taparia T."/>
            <person name="Krijger M."/>
            <person name="Haynes E."/>
            <person name="Elpinstone J.G."/>
            <person name="Noble R."/>
            <person name="Van Der Wolf J."/>
        </authorList>
    </citation>
    <scope>NUCLEOTIDE SEQUENCE [LARGE SCALE GENOMIC DNA]</scope>
    <source>
        <strain evidence="2 3">IPO3781</strain>
    </source>
</reference>
<dbReference type="EMBL" id="JACARF010000005">
    <property type="protein sequence ID" value="NWE75128.1"/>
    <property type="molecule type" value="Genomic_DNA"/>
</dbReference>
<dbReference type="SUPFAM" id="SSF57938">
    <property type="entry name" value="DnaJ/Hsp40 cysteine-rich domain"/>
    <property type="match status" value="1"/>
</dbReference>
<evidence type="ECO:0008006" key="4">
    <source>
        <dbReference type="Google" id="ProtNLM"/>
    </source>
</evidence>
<dbReference type="InterPro" id="IPR036410">
    <property type="entry name" value="HSP_DnaJ_Cys-rich_dom_sf"/>
</dbReference>
<proteinExistence type="predicted"/>
<evidence type="ECO:0000313" key="2">
    <source>
        <dbReference type="EMBL" id="NWE75128.1"/>
    </source>
</evidence>
<dbReference type="Proteomes" id="UP000537188">
    <property type="component" value="Unassembled WGS sequence"/>
</dbReference>
<gene>
    <name evidence="2" type="ORF">HX828_06145</name>
</gene>
<evidence type="ECO:0000256" key="1">
    <source>
        <dbReference type="SAM" id="MobiDB-lite"/>
    </source>
</evidence>
<name>A0A7Y8FA33_9PSED</name>
<accession>A0A7Y8FA33</accession>
<protein>
    <recommendedName>
        <fullName evidence="4">Prophage PssSM-03</fullName>
    </recommendedName>
</protein>
<evidence type="ECO:0000313" key="3">
    <source>
        <dbReference type="Proteomes" id="UP000537188"/>
    </source>
</evidence>
<feature type="compositionally biased region" description="Gly residues" evidence="1">
    <location>
        <begin position="97"/>
        <end position="106"/>
    </location>
</feature>
<dbReference type="RefSeq" id="WP_177113217.1">
    <property type="nucleotide sequence ID" value="NZ_JACARF010000005.1"/>
</dbReference>
<dbReference type="AlphaFoldDB" id="A0A7Y8FA33"/>
<sequence length="106" mass="11496">MKKQHGPAFRKDLKLLVRCPDCQGRGFTSGVFHQLDCGACHSSGLVEAGTGKPLELQELVGQLSLRLQLAQREIEALKREPTMKGPAATYEQNNRLGAGGTNYTGD</sequence>
<organism evidence="2 3">
    <name type="scientific">Pseudomonas yamanorum</name>
    <dbReference type="NCBI Taxonomy" id="515393"/>
    <lineage>
        <taxon>Bacteria</taxon>
        <taxon>Pseudomonadati</taxon>
        <taxon>Pseudomonadota</taxon>
        <taxon>Gammaproteobacteria</taxon>
        <taxon>Pseudomonadales</taxon>
        <taxon>Pseudomonadaceae</taxon>
        <taxon>Pseudomonas</taxon>
    </lineage>
</organism>